<evidence type="ECO:0000256" key="1">
    <source>
        <dbReference type="SAM" id="Phobius"/>
    </source>
</evidence>
<sequence>MGTILGFFPHPHSRRTRHCPVWVGRRLFPTPNGLFSAIVSAFSILSLDGPPTNTSSPMLNYLFNLRTKPPLQKGAVRAGIFFVLLLPITALFNYLAGTPAAWSVGTFVEISVASVLYALFVHYFWDEKDSSDRQDQPPPTTRSPR</sequence>
<name>D5H847_SALRM</name>
<gene>
    <name evidence="2" type="ordered locus">SRM_01281</name>
</gene>
<organism evidence="2 3">
    <name type="scientific">Salinibacter ruber (strain M8)</name>
    <dbReference type="NCBI Taxonomy" id="761659"/>
    <lineage>
        <taxon>Bacteria</taxon>
        <taxon>Pseudomonadati</taxon>
        <taxon>Rhodothermota</taxon>
        <taxon>Rhodothermia</taxon>
        <taxon>Rhodothermales</taxon>
        <taxon>Salinibacteraceae</taxon>
        <taxon>Salinibacter</taxon>
    </lineage>
</organism>
<evidence type="ECO:0000313" key="3">
    <source>
        <dbReference type="Proteomes" id="UP000000933"/>
    </source>
</evidence>
<dbReference type="HOGENOM" id="CLU_1785542_0_0_10"/>
<dbReference type="KEGG" id="srm:SRM_01281"/>
<feature type="transmembrane region" description="Helical" evidence="1">
    <location>
        <begin position="75"/>
        <end position="96"/>
    </location>
</feature>
<dbReference type="AlphaFoldDB" id="D5H847"/>
<accession>D5H847</accession>
<protein>
    <submittedName>
        <fullName evidence="2">Uncharacterized protein</fullName>
    </submittedName>
</protein>
<reference evidence="2 3" key="1">
    <citation type="journal article" date="2010" name="ISME J.">
        <title>Fine-scale evolution: genomic, phenotypic and ecological differentiation in two coexisting Salinibacter ruber strains.</title>
        <authorList>
            <person name="Pena A."/>
            <person name="Teeling H."/>
            <person name="Huerta-Cepas J."/>
            <person name="Santos F."/>
            <person name="Yarza P."/>
            <person name="Brito-Echeverria J."/>
            <person name="Lucio M."/>
            <person name="Schmitt-Kopplin P."/>
            <person name="Meseguer I."/>
            <person name="Schenowitz C."/>
            <person name="Dossat C."/>
            <person name="Barbe V."/>
            <person name="Dopazo J."/>
            <person name="Rossello-Mora R."/>
            <person name="Schuler M."/>
            <person name="Glockner F.O."/>
            <person name="Amann R."/>
            <person name="Gabaldon T."/>
            <person name="Anton J."/>
        </authorList>
    </citation>
    <scope>NUCLEOTIDE SEQUENCE [LARGE SCALE GENOMIC DNA]</scope>
    <source>
        <strain evidence="2 3">M8</strain>
    </source>
</reference>
<proteinExistence type="predicted"/>
<dbReference type="EMBL" id="FP565814">
    <property type="protein sequence ID" value="CBH24202.1"/>
    <property type="molecule type" value="Genomic_DNA"/>
</dbReference>
<keyword evidence="1" id="KW-0812">Transmembrane</keyword>
<keyword evidence="1" id="KW-0472">Membrane</keyword>
<evidence type="ECO:0000313" key="2">
    <source>
        <dbReference type="EMBL" id="CBH24202.1"/>
    </source>
</evidence>
<dbReference type="Proteomes" id="UP000000933">
    <property type="component" value="Chromosome"/>
</dbReference>
<reference evidence="3" key="2">
    <citation type="submission" date="2010-04" db="EMBL/GenBank/DDBJ databases">
        <title>Genome sequence of Salinibacter ruber M8.</title>
        <authorList>
            <consortium name="Genoscope"/>
        </authorList>
    </citation>
    <scope>NUCLEOTIDE SEQUENCE [LARGE SCALE GENOMIC DNA]</scope>
    <source>
        <strain evidence="3">M8</strain>
    </source>
</reference>
<keyword evidence="1" id="KW-1133">Transmembrane helix</keyword>
<feature type="transmembrane region" description="Helical" evidence="1">
    <location>
        <begin position="102"/>
        <end position="125"/>
    </location>
</feature>